<dbReference type="SMART" id="SM00343">
    <property type="entry name" value="ZnF_C2HC"/>
    <property type="match status" value="1"/>
</dbReference>
<keyword evidence="5" id="KW-1185">Reference proteome</keyword>
<dbReference type="Gene3D" id="4.10.60.10">
    <property type="entry name" value="Zinc finger, CCHC-type"/>
    <property type="match status" value="1"/>
</dbReference>
<dbReference type="OrthoDB" id="1679989at2759"/>
<gene>
    <name evidence="4" type="ORF">MERR_LOCUS43248</name>
</gene>
<reference evidence="4" key="1">
    <citation type="submission" date="2020-01" db="EMBL/GenBank/DDBJ databases">
        <authorList>
            <person name="Mishra B."/>
        </authorList>
    </citation>
    <scope>NUCLEOTIDE SEQUENCE [LARGE SCALE GENOMIC DNA]</scope>
</reference>
<sequence length="313" mass="35054">MAGDESDLTVAVAKPKEGGGSSSIICPMLTATNYTFWAMRMRMALRVHKVWDVVEKETIPHIPDGEKNDMAIALICQSIPEALVLQVGELDSAKKIWNTIQAKYVGAERVREARLQTLMSEFERLTMKDSESIDDFSGKLSEISSKTAALGTTIEEISSKTAEASQEISHNFEDIVGRLKAYEERIAEREGAQEEQNKLMYANMEAKQDKETGGGGRGQGGKFTPRGRGRRRYGGRNISEITCFRCDQLGHFASHCPDRLLKLQEAQEAEKQDTEEADKLMMYEVPDILSVQVCLKLARHAVLLIQINYLMHH</sequence>
<dbReference type="Pfam" id="PF14223">
    <property type="entry name" value="Retrotran_gag_2"/>
    <property type="match status" value="1"/>
</dbReference>
<keyword evidence="1" id="KW-0863">Zinc-finger</keyword>
<accession>A0A6D2KRU3</accession>
<name>A0A6D2KRU3_9BRAS</name>
<dbReference type="GO" id="GO:0008270">
    <property type="term" value="F:zinc ion binding"/>
    <property type="evidence" value="ECO:0007669"/>
    <property type="project" value="UniProtKB-KW"/>
</dbReference>
<evidence type="ECO:0000256" key="2">
    <source>
        <dbReference type="SAM" id="MobiDB-lite"/>
    </source>
</evidence>
<dbReference type="PANTHER" id="PTHR35317">
    <property type="entry name" value="OS04G0629600 PROTEIN"/>
    <property type="match status" value="1"/>
</dbReference>
<organism evidence="4 5">
    <name type="scientific">Microthlaspi erraticum</name>
    <dbReference type="NCBI Taxonomy" id="1685480"/>
    <lineage>
        <taxon>Eukaryota</taxon>
        <taxon>Viridiplantae</taxon>
        <taxon>Streptophyta</taxon>
        <taxon>Embryophyta</taxon>
        <taxon>Tracheophyta</taxon>
        <taxon>Spermatophyta</taxon>
        <taxon>Magnoliopsida</taxon>
        <taxon>eudicotyledons</taxon>
        <taxon>Gunneridae</taxon>
        <taxon>Pentapetalae</taxon>
        <taxon>rosids</taxon>
        <taxon>malvids</taxon>
        <taxon>Brassicales</taxon>
        <taxon>Brassicaceae</taxon>
        <taxon>Coluteocarpeae</taxon>
        <taxon>Microthlaspi</taxon>
    </lineage>
</organism>
<dbReference type="InterPro" id="IPR036875">
    <property type="entry name" value="Znf_CCHC_sf"/>
</dbReference>
<dbReference type="GO" id="GO:0003676">
    <property type="term" value="F:nucleic acid binding"/>
    <property type="evidence" value="ECO:0007669"/>
    <property type="project" value="InterPro"/>
</dbReference>
<dbReference type="EMBL" id="CACVBM020001618">
    <property type="protein sequence ID" value="CAA7056012.1"/>
    <property type="molecule type" value="Genomic_DNA"/>
</dbReference>
<comment type="caution">
    <text evidence="4">The sequence shown here is derived from an EMBL/GenBank/DDBJ whole genome shotgun (WGS) entry which is preliminary data.</text>
</comment>
<dbReference type="PROSITE" id="PS50158">
    <property type="entry name" value="ZF_CCHC"/>
    <property type="match status" value="1"/>
</dbReference>
<evidence type="ECO:0000313" key="4">
    <source>
        <dbReference type="EMBL" id="CAA7056012.1"/>
    </source>
</evidence>
<evidence type="ECO:0000313" key="5">
    <source>
        <dbReference type="Proteomes" id="UP000467841"/>
    </source>
</evidence>
<dbReference type="Proteomes" id="UP000467841">
    <property type="component" value="Unassembled WGS sequence"/>
</dbReference>
<evidence type="ECO:0000256" key="1">
    <source>
        <dbReference type="PROSITE-ProRule" id="PRU00047"/>
    </source>
</evidence>
<dbReference type="AlphaFoldDB" id="A0A6D2KRU3"/>
<feature type="region of interest" description="Disordered" evidence="2">
    <location>
        <begin position="208"/>
        <end position="231"/>
    </location>
</feature>
<proteinExistence type="predicted"/>
<keyword evidence="1" id="KW-0862">Zinc</keyword>
<keyword evidence="1" id="KW-0479">Metal-binding</keyword>
<evidence type="ECO:0000259" key="3">
    <source>
        <dbReference type="PROSITE" id="PS50158"/>
    </source>
</evidence>
<dbReference type="InterPro" id="IPR001878">
    <property type="entry name" value="Znf_CCHC"/>
</dbReference>
<feature type="domain" description="CCHC-type" evidence="3">
    <location>
        <begin position="243"/>
        <end position="258"/>
    </location>
</feature>
<dbReference type="Pfam" id="PF00098">
    <property type="entry name" value="zf-CCHC"/>
    <property type="match status" value="1"/>
</dbReference>
<protein>
    <recommendedName>
        <fullName evidence="3">CCHC-type domain-containing protein</fullName>
    </recommendedName>
</protein>
<dbReference type="PANTHER" id="PTHR35317:SF35">
    <property type="entry name" value="DUF4219 DOMAIN-CONTAINING PROTEIN"/>
    <property type="match status" value="1"/>
</dbReference>
<dbReference type="SUPFAM" id="SSF57756">
    <property type="entry name" value="Retrovirus zinc finger-like domains"/>
    <property type="match status" value="1"/>
</dbReference>